<keyword evidence="4" id="KW-1185">Reference proteome</keyword>
<keyword evidence="1" id="KW-0812">Transmembrane</keyword>
<feature type="transmembrane region" description="Helical" evidence="1">
    <location>
        <begin position="126"/>
        <end position="145"/>
    </location>
</feature>
<gene>
    <name evidence="3" type="ORF">GCM10017559_84570</name>
</gene>
<evidence type="ECO:0008006" key="5">
    <source>
        <dbReference type="Google" id="ProtNLM"/>
    </source>
</evidence>
<dbReference type="EMBL" id="BAAAWD010000032">
    <property type="protein sequence ID" value="GAA3042546.1"/>
    <property type="molecule type" value="Genomic_DNA"/>
</dbReference>
<feature type="chain" id="PRO_5046420827" description="DUF998 domain-containing protein" evidence="2">
    <location>
        <begin position="22"/>
        <end position="229"/>
    </location>
</feature>
<comment type="caution">
    <text evidence="3">The sequence shown here is derived from an EMBL/GenBank/DDBJ whole genome shotgun (WGS) entry which is preliminary data.</text>
</comment>
<keyword evidence="1" id="KW-0472">Membrane</keyword>
<name>A0ABP6LGU6_9ACTN</name>
<dbReference type="Proteomes" id="UP001499930">
    <property type="component" value="Unassembled WGS sequence"/>
</dbReference>
<keyword evidence="1" id="KW-1133">Transmembrane helix</keyword>
<dbReference type="Pfam" id="PF06197">
    <property type="entry name" value="DUF998"/>
    <property type="match status" value="1"/>
</dbReference>
<feature type="transmembrane region" description="Helical" evidence="1">
    <location>
        <begin position="157"/>
        <end position="180"/>
    </location>
</feature>
<reference evidence="4" key="1">
    <citation type="journal article" date="2019" name="Int. J. Syst. Evol. Microbiol.">
        <title>The Global Catalogue of Microorganisms (GCM) 10K type strain sequencing project: providing services to taxonomists for standard genome sequencing and annotation.</title>
        <authorList>
            <consortium name="The Broad Institute Genomics Platform"/>
            <consortium name="The Broad Institute Genome Sequencing Center for Infectious Disease"/>
            <person name="Wu L."/>
            <person name="Ma J."/>
        </authorList>
    </citation>
    <scope>NUCLEOTIDE SEQUENCE [LARGE SCALE GENOMIC DNA]</scope>
    <source>
        <strain evidence="4">JCM 3106</strain>
    </source>
</reference>
<evidence type="ECO:0000313" key="4">
    <source>
        <dbReference type="Proteomes" id="UP001499930"/>
    </source>
</evidence>
<dbReference type="RefSeq" id="WP_344908464.1">
    <property type="nucleotide sequence ID" value="NZ_BAAAWD010000032.1"/>
</dbReference>
<feature type="transmembrane region" description="Helical" evidence="1">
    <location>
        <begin position="192"/>
        <end position="209"/>
    </location>
</feature>
<evidence type="ECO:0000256" key="2">
    <source>
        <dbReference type="SAM" id="SignalP"/>
    </source>
</evidence>
<keyword evidence="2" id="KW-0732">Signal</keyword>
<organism evidence="3 4">
    <name type="scientific">Streptosporangium longisporum</name>
    <dbReference type="NCBI Taxonomy" id="46187"/>
    <lineage>
        <taxon>Bacteria</taxon>
        <taxon>Bacillati</taxon>
        <taxon>Actinomycetota</taxon>
        <taxon>Actinomycetes</taxon>
        <taxon>Streptosporangiales</taxon>
        <taxon>Streptosporangiaceae</taxon>
        <taxon>Streptosporangium</taxon>
    </lineage>
</organism>
<evidence type="ECO:0000256" key="1">
    <source>
        <dbReference type="SAM" id="Phobius"/>
    </source>
</evidence>
<dbReference type="InterPro" id="IPR009339">
    <property type="entry name" value="DUF998"/>
</dbReference>
<protein>
    <recommendedName>
        <fullName evidence="5">DUF998 domain-containing protein</fullName>
    </recommendedName>
</protein>
<feature type="transmembrane region" description="Helical" evidence="1">
    <location>
        <begin position="64"/>
        <end position="84"/>
    </location>
</feature>
<evidence type="ECO:0000313" key="3">
    <source>
        <dbReference type="EMBL" id="GAA3042546.1"/>
    </source>
</evidence>
<proteinExistence type="predicted"/>
<feature type="transmembrane region" description="Helical" evidence="1">
    <location>
        <begin position="96"/>
        <end position="114"/>
    </location>
</feature>
<accession>A0ABP6LGU6</accession>
<feature type="signal peptide" evidence="2">
    <location>
        <begin position="1"/>
        <end position="21"/>
    </location>
</feature>
<sequence length="229" mass="23828">MKRLRSLAAAAFLLGSVIYLAAEAIAAAAWKSPRYSYATNWISDLGSATAGVFQGRELNSPLHVVMNSGFIVQGVLFGIATVLLSRTISGRSRFTAVTGVVTMIGYILVGTFHGSLQAQQNGTLPLHFTGATLAIVGGNVLALVLGIHWRKSPETRLIGLVSIVVGAFGLVSVVALFLTFGTGLPSGAIERGSVYTIVIWQLAVAAALLRSRGTSRAPRDAATGASTSN</sequence>